<name>A0A1H9CX12_9BACT</name>
<dbReference type="InParanoid" id="A0A1H9CX12"/>
<gene>
    <name evidence="3" type="ORF">SAMN05444359_10553</name>
</gene>
<evidence type="ECO:0000256" key="2">
    <source>
        <dbReference type="SAM" id="Phobius"/>
    </source>
</evidence>
<accession>A0A1H9CX12</accession>
<sequence length="75" mass="8466">MEDKDPYDGEYIGNIFGWKISFIGLGVILLFSAVIAYRHYTMDVPLGFDDPLESEEEKARYAPAGAADQDTTFRQ</sequence>
<keyword evidence="2" id="KW-0472">Membrane</keyword>
<organism evidence="3 4">
    <name type="scientific">Neolewinella agarilytica</name>
    <dbReference type="NCBI Taxonomy" id="478744"/>
    <lineage>
        <taxon>Bacteria</taxon>
        <taxon>Pseudomonadati</taxon>
        <taxon>Bacteroidota</taxon>
        <taxon>Saprospiria</taxon>
        <taxon>Saprospirales</taxon>
        <taxon>Lewinellaceae</taxon>
        <taxon>Neolewinella</taxon>
    </lineage>
</organism>
<reference evidence="4" key="1">
    <citation type="submission" date="2016-10" db="EMBL/GenBank/DDBJ databases">
        <authorList>
            <person name="Varghese N."/>
            <person name="Submissions S."/>
        </authorList>
    </citation>
    <scope>NUCLEOTIDE SEQUENCE [LARGE SCALE GENOMIC DNA]</scope>
    <source>
        <strain evidence="4">DSM 24740</strain>
    </source>
</reference>
<protein>
    <submittedName>
        <fullName evidence="3">Uncharacterized protein</fullName>
    </submittedName>
</protein>
<dbReference type="STRING" id="478744.SAMN05444359_10553"/>
<dbReference type="Proteomes" id="UP000199021">
    <property type="component" value="Unassembled WGS sequence"/>
</dbReference>
<proteinExistence type="predicted"/>
<dbReference type="EMBL" id="FOFB01000005">
    <property type="protein sequence ID" value="SEQ05786.1"/>
    <property type="molecule type" value="Genomic_DNA"/>
</dbReference>
<keyword evidence="2" id="KW-0812">Transmembrane</keyword>
<evidence type="ECO:0000313" key="3">
    <source>
        <dbReference type="EMBL" id="SEQ05786.1"/>
    </source>
</evidence>
<dbReference type="RefSeq" id="WP_090166301.1">
    <property type="nucleotide sequence ID" value="NZ_FOFB01000005.1"/>
</dbReference>
<evidence type="ECO:0000313" key="4">
    <source>
        <dbReference type="Proteomes" id="UP000199021"/>
    </source>
</evidence>
<feature type="region of interest" description="Disordered" evidence="1">
    <location>
        <begin position="55"/>
        <end position="75"/>
    </location>
</feature>
<evidence type="ECO:0000256" key="1">
    <source>
        <dbReference type="SAM" id="MobiDB-lite"/>
    </source>
</evidence>
<keyword evidence="2" id="KW-1133">Transmembrane helix</keyword>
<dbReference type="OrthoDB" id="1495978at2"/>
<keyword evidence="4" id="KW-1185">Reference proteome</keyword>
<feature type="transmembrane region" description="Helical" evidence="2">
    <location>
        <begin position="15"/>
        <end position="37"/>
    </location>
</feature>
<dbReference type="AlphaFoldDB" id="A0A1H9CX12"/>